<feature type="transmembrane region" description="Helical" evidence="5">
    <location>
        <begin position="293"/>
        <end position="313"/>
    </location>
</feature>
<dbReference type="Proteomes" id="UP001500740">
    <property type="component" value="Unassembled WGS sequence"/>
</dbReference>
<dbReference type="Pfam" id="PF00939">
    <property type="entry name" value="Na_sulph_symp"/>
    <property type="match status" value="1"/>
</dbReference>
<feature type="transmembrane region" description="Helical" evidence="5">
    <location>
        <begin position="84"/>
        <end position="107"/>
    </location>
</feature>
<name>A0ABP3JWI9_9BACI</name>
<dbReference type="InterPro" id="IPR051679">
    <property type="entry name" value="DASS-Related_Transporters"/>
</dbReference>
<evidence type="ECO:0000256" key="3">
    <source>
        <dbReference type="ARBA" id="ARBA00022989"/>
    </source>
</evidence>
<evidence type="ECO:0000256" key="4">
    <source>
        <dbReference type="ARBA" id="ARBA00023136"/>
    </source>
</evidence>
<keyword evidence="4 5" id="KW-0472">Membrane</keyword>
<feature type="transmembrane region" description="Helical" evidence="5">
    <location>
        <begin position="325"/>
        <end position="340"/>
    </location>
</feature>
<reference evidence="7" key="1">
    <citation type="journal article" date="2019" name="Int. J. Syst. Evol. Microbiol.">
        <title>The Global Catalogue of Microorganisms (GCM) 10K type strain sequencing project: providing services to taxonomists for standard genome sequencing and annotation.</title>
        <authorList>
            <consortium name="The Broad Institute Genomics Platform"/>
            <consortium name="The Broad Institute Genome Sequencing Center for Infectious Disease"/>
            <person name="Wu L."/>
            <person name="Ma J."/>
        </authorList>
    </citation>
    <scope>NUCLEOTIDE SEQUENCE [LARGE SCALE GENOMIC DNA]</scope>
    <source>
        <strain evidence="7">JCM 14193</strain>
    </source>
</reference>
<accession>A0ABP3JWI9</accession>
<comment type="caution">
    <text evidence="6">The sequence shown here is derived from an EMBL/GenBank/DDBJ whole genome shotgun (WGS) entry which is preliminary data.</text>
</comment>
<evidence type="ECO:0000313" key="7">
    <source>
        <dbReference type="Proteomes" id="UP001500740"/>
    </source>
</evidence>
<dbReference type="InterPro" id="IPR001898">
    <property type="entry name" value="SLC13A/DASS"/>
</dbReference>
<feature type="transmembrane region" description="Helical" evidence="5">
    <location>
        <begin position="39"/>
        <end position="72"/>
    </location>
</feature>
<proteinExistence type="predicted"/>
<feature type="transmembrane region" description="Helical" evidence="5">
    <location>
        <begin position="400"/>
        <end position="424"/>
    </location>
</feature>
<dbReference type="EMBL" id="BAAACZ010000018">
    <property type="protein sequence ID" value="GAA0465944.1"/>
    <property type="molecule type" value="Genomic_DNA"/>
</dbReference>
<dbReference type="RefSeq" id="WP_343783629.1">
    <property type="nucleotide sequence ID" value="NZ_BAAACZ010000018.1"/>
</dbReference>
<feature type="transmembrane region" description="Helical" evidence="5">
    <location>
        <begin position="444"/>
        <end position="465"/>
    </location>
</feature>
<evidence type="ECO:0000256" key="1">
    <source>
        <dbReference type="ARBA" id="ARBA00004141"/>
    </source>
</evidence>
<organism evidence="6 7">
    <name type="scientific">Alkalibacillus silvisoli</name>
    <dbReference type="NCBI Taxonomy" id="392823"/>
    <lineage>
        <taxon>Bacteria</taxon>
        <taxon>Bacillati</taxon>
        <taxon>Bacillota</taxon>
        <taxon>Bacilli</taxon>
        <taxon>Bacillales</taxon>
        <taxon>Bacillaceae</taxon>
        <taxon>Alkalibacillus</taxon>
    </lineage>
</organism>
<feature type="transmembrane region" description="Helical" evidence="5">
    <location>
        <begin position="217"/>
        <end position="240"/>
    </location>
</feature>
<feature type="transmembrane region" description="Helical" evidence="5">
    <location>
        <begin position="360"/>
        <end position="380"/>
    </location>
</feature>
<keyword evidence="7" id="KW-1185">Reference proteome</keyword>
<feature type="transmembrane region" description="Helical" evidence="5">
    <location>
        <begin position="127"/>
        <end position="149"/>
    </location>
</feature>
<keyword evidence="2 5" id="KW-0812">Transmembrane</keyword>
<dbReference type="PANTHER" id="PTHR43652">
    <property type="entry name" value="BASIC AMINO ACID ANTIPORTER YFCC-RELATED"/>
    <property type="match status" value="1"/>
</dbReference>
<feature type="transmembrane region" description="Helical" evidence="5">
    <location>
        <begin position="186"/>
        <end position="205"/>
    </location>
</feature>
<dbReference type="PANTHER" id="PTHR43652:SF2">
    <property type="entry name" value="BASIC AMINO ACID ANTIPORTER YFCC-RELATED"/>
    <property type="match status" value="1"/>
</dbReference>
<evidence type="ECO:0008006" key="8">
    <source>
        <dbReference type="Google" id="ProtNLM"/>
    </source>
</evidence>
<evidence type="ECO:0000256" key="2">
    <source>
        <dbReference type="ARBA" id="ARBA00022692"/>
    </source>
</evidence>
<feature type="transmembrane region" description="Helical" evidence="5">
    <location>
        <begin position="270"/>
        <end position="287"/>
    </location>
</feature>
<evidence type="ECO:0000313" key="6">
    <source>
        <dbReference type="EMBL" id="GAA0465944.1"/>
    </source>
</evidence>
<gene>
    <name evidence="6" type="ORF">GCM10008935_22260</name>
</gene>
<protein>
    <recommendedName>
        <fullName evidence="8">SLC13 family permease</fullName>
    </recommendedName>
</protein>
<evidence type="ECO:0000256" key="5">
    <source>
        <dbReference type="SAM" id="Phobius"/>
    </source>
</evidence>
<comment type="subcellular location">
    <subcellularLocation>
        <location evidence="1">Membrane</location>
        <topology evidence="1">Multi-pass membrane protein</topology>
    </subcellularLocation>
</comment>
<keyword evidence="3 5" id="KW-1133">Transmembrane helix</keyword>
<feature type="transmembrane region" description="Helical" evidence="5">
    <location>
        <begin position="12"/>
        <end position="33"/>
    </location>
</feature>
<sequence length="466" mass="51712">MLQIIKSSRATLLIWAIIIGLFFIGKLTFLGPLSPEQQYTLLVLVIAIYLWTISTMPQGASSILVLALIIGLGVVDEPDQAFQGFLTTGLYFIVLLSLISQVLVIIGFDQMVARAFQKFSRGKVRRIVISLPVLMVLLPIILPSAVARYKILEPLIKRMNDLSGFSKQSVFNKFGLFVISFLNQKGTFIVFTGGGFAVIAYQLMVEYDIAQIQWLEWITLMAPPLFLITLITSLLVWFYFKWRSGEEGSEVVEQEAGHLKEVREEQHPKRWYVIVAFSFMVVAWIVTDPTVMPIILPPMFMLAFLAIPTIGLVDNKLIRSFDWETFLLLGTSFSLGFIMADNGTAEVVATGLIQLVPNGASGWIMVVYIILLMGIMRWMFTNSTSAIVVIFPIMMSYASLVDISPVALALLIMTVIGGTILIPIHAPTTYYASQAGVYTKGEQFVVGVISSSVASGVALLAVFLYW</sequence>